<dbReference type="EMBL" id="AAWS01000021">
    <property type="protein sequence ID" value="EAY27728.1"/>
    <property type="molecule type" value="Genomic_DNA"/>
</dbReference>
<dbReference type="Proteomes" id="UP000004095">
    <property type="component" value="Unassembled WGS sequence"/>
</dbReference>
<evidence type="ECO:0000313" key="2">
    <source>
        <dbReference type="EMBL" id="EAY27728.1"/>
    </source>
</evidence>
<evidence type="ECO:0000256" key="1">
    <source>
        <dbReference type="SAM" id="SignalP"/>
    </source>
</evidence>
<organism evidence="2 3">
    <name type="scientific">Microscilla marina ATCC 23134</name>
    <dbReference type="NCBI Taxonomy" id="313606"/>
    <lineage>
        <taxon>Bacteria</taxon>
        <taxon>Pseudomonadati</taxon>
        <taxon>Bacteroidota</taxon>
        <taxon>Cytophagia</taxon>
        <taxon>Cytophagales</taxon>
        <taxon>Microscillaceae</taxon>
        <taxon>Microscilla</taxon>
    </lineage>
</organism>
<gene>
    <name evidence="2" type="ORF">M23134_03797</name>
</gene>
<feature type="signal peptide" evidence="1">
    <location>
        <begin position="1"/>
        <end position="19"/>
    </location>
</feature>
<feature type="chain" id="PRO_5002642098" description="Outer membrane protein beta-barrel domain-containing protein" evidence="1">
    <location>
        <begin position="20"/>
        <end position="237"/>
    </location>
</feature>
<comment type="caution">
    <text evidence="2">The sequence shown here is derived from an EMBL/GenBank/DDBJ whole genome shotgun (WGS) entry which is preliminary data.</text>
</comment>
<keyword evidence="1" id="KW-0732">Signal</keyword>
<evidence type="ECO:0008006" key="4">
    <source>
        <dbReference type="Google" id="ProtNLM"/>
    </source>
</evidence>
<accession>A1ZPI9</accession>
<dbReference type="RefSeq" id="WP_002699082.1">
    <property type="nucleotide sequence ID" value="NZ_AAWS01000021.1"/>
</dbReference>
<reference evidence="2 3" key="1">
    <citation type="submission" date="2007-01" db="EMBL/GenBank/DDBJ databases">
        <authorList>
            <person name="Haygood M."/>
            <person name="Podell S."/>
            <person name="Anderson C."/>
            <person name="Hopkinson B."/>
            <person name="Roe K."/>
            <person name="Barbeau K."/>
            <person name="Gaasterland T."/>
            <person name="Ferriera S."/>
            <person name="Johnson J."/>
            <person name="Kravitz S."/>
            <person name="Beeson K."/>
            <person name="Sutton G."/>
            <person name="Rogers Y.-H."/>
            <person name="Friedman R."/>
            <person name="Frazier M."/>
            <person name="Venter J.C."/>
        </authorList>
    </citation>
    <scope>NUCLEOTIDE SEQUENCE [LARGE SCALE GENOMIC DNA]</scope>
    <source>
        <strain evidence="2 3">ATCC 23134</strain>
    </source>
</reference>
<proteinExistence type="predicted"/>
<keyword evidence="3" id="KW-1185">Reference proteome</keyword>
<sequence length="237" mass="26279">MKILSNTILFLLITNFTFAQYTPKKDEIKYLEDHKKLRLSLRGGMSFLTGSNTGEANANLSEAREQMQSGLQYGADLYYFTSEFTGWGIKFASFQSSATTTVSVLQNNSASATKDYAENMVNLFYGPSFTTRILSNNAKNIYTLGFAMGYVDYTNRVNFFGDDFVVKSNAFGLTWTAGWDLMFSQNLGIGLALSYTMGTLSRFTADGASSTQLTSLNETLSSDISRFEVTLGLSIYK</sequence>
<evidence type="ECO:0000313" key="3">
    <source>
        <dbReference type="Proteomes" id="UP000004095"/>
    </source>
</evidence>
<dbReference type="eggNOG" id="COG2067">
    <property type="taxonomic scope" value="Bacteria"/>
</dbReference>
<dbReference type="AlphaFoldDB" id="A1ZPI9"/>
<protein>
    <recommendedName>
        <fullName evidence="4">Outer membrane protein beta-barrel domain-containing protein</fullName>
    </recommendedName>
</protein>
<dbReference type="InterPro" id="IPR011250">
    <property type="entry name" value="OMP/PagP_B-barrel"/>
</dbReference>
<dbReference type="SUPFAM" id="SSF56925">
    <property type="entry name" value="OMPA-like"/>
    <property type="match status" value="1"/>
</dbReference>
<name>A1ZPI9_MICM2</name>